<feature type="transmembrane region" description="Helical" evidence="8">
    <location>
        <begin position="240"/>
        <end position="266"/>
    </location>
</feature>
<keyword evidence="11" id="KW-1185">Reference proteome</keyword>
<comment type="subcellular location">
    <subcellularLocation>
        <location evidence="1">Membrane</location>
        <topology evidence="1">Multi-pass membrane protein</topology>
    </subcellularLocation>
</comment>
<feature type="transmembrane region" description="Helical" evidence="8">
    <location>
        <begin position="197"/>
        <end position="216"/>
    </location>
</feature>
<dbReference type="GO" id="GO:0004930">
    <property type="term" value="F:G protein-coupled receptor activity"/>
    <property type="evidence" value="ECO:0007669"/>
    <property type="project" value="UniProtKB-KW"/>
</dbReference>
<evidence type="ECO:0000256" key="1">
    <source>
        <dbReference type="ARBA" id="ARBA00004141"/>
    </source>
</evidence>
<dbReference type="PROSITE" id="PS50262">
    <property type="entry name" value="G_PROTEIN_RECEP_F1_2"/>
    <property type="match status" value="1"/>
</dbReference>
<accession>A0A814P4J1</accession>
<feature type="domain" description="G-protein coupled receptors family 1 profile" evidence="9">
    <location>
        <begin position="35"/>
        <end position="264"/>
    </location>
</feature>
<keyword evidence="7" id="KW-0807">Transducer</keyword>
<keyword evidence="6" id="KW-0675">Receptor</keyword>
<dbReference type="Proteomes" id="UP000663828">
    <property type="component" value="Unassembled WGS sequence"/>
</dbReference>
<dbReference type="InterPro" id="IPR017452">
    <property type="entry name" value="GPCR_Rhodpsn_7TM"/>
</dbReference>
<proteinExistence type="predicted"/>
<organism evidence="10 11">
    <name type="scientific">Adineta ricciae</name>
    <name type="common">Rotifer</name>
    <dbReference type="NCBI Taxonomy" id="249248"/>
    <lineage>
        <taxon>Eukaryota</taxon>
        <taxon>Metazoa</taxon>
        <taxon>Spiralia</taxon>
        <taxon>Gnathifera</taxon>
        <taxon>Rotifera</taxon>
        <taxon>Eurotatoria</taxon>
        <taxon>Bdelloidea</taxon>
        <taxon>Adinetida</taxon>
        <taxon>Adinetidae</taxon>
        <taxon>Adineta</taxon>
    </lineage>
</organism>
<dbReference type="Gene3D" id="1.20.1070.10">
    <property type="entry name" value="Rhodopsin 7-helix transmembrane proteins"/>
    <property type="match status" value="1"/>
</dbReference>
<evidence type="ECO:0000256" key="5">
    <source>
        <dbReference type="ARBA" id="ARBA00023136"/>
    </source>
</evidence>
<evidence type="ECO:0000313" key="11">
    <source>
        <dbReference type="Proteomes" id="UP000663828"/>
    </source>
</evidence>
<keyword evidence="2 8" id="KW-0812">Transmembrane</keyword>
<dbReference type="InterPro" id="IPR000276">
    <property type="entry name" value="GPCR_Rhodpsn"/>
</dbReference>
<evidence type="ECO:0000256" key="4">
    <source>
        <dbReference type="ARBA" id="ARBA00023040"/>
    </source>
</evidence>
<feature type="transmembrane region" description="Helical" evidence="8">
    <location>
        <begin position="24"/>
        <end position="44"/>
    </location>
</feature>
<gene>
    <name evidence="10" type="ORF">XAT740_LOCUS18243</name>
</gene>
<evidence type="ECO:0000256" key="6">
    <source>
        <dbReference type="ARBA" id="ARBA00023170"/>
    </source>
</evidence>
<dbReference type="PANTHER" id="PTHR24243:SF230">
    <property type="entry name" value="G-PROTEIN COUPLED RECEPTORS FAMILY 1 PROFILE DOMAIN-CONTAINING PROTEIN"/>
    <property type="match status" value="1"/>
</dbReference>
<dbReference type="SUPFAM" id="SSF81321">
    <property type="entry name" value="Family A G protein-coupled receptor-like"/>
    <property type="match status" value="1"/>
</dbReference>
<reference evidence="10" key="1">
    <citation type="submission" date="2021-02" db="EMBL/GenBank/DDBJ databases">
        <authorList>
            <person name="Nowell W R."/>
        </authorList>
    </citation>
    <scope>NUCLEOTIDE SEQUENCE</scope>
</reference>
<dbReference type="AlphaFoldDB" id="A0A814P4J1"/>
<keyword evidence="5 8" id="KW-0472">Membrane</keyword>
<feature type="transmembrane region" description="Helical" evidence="8">
    <location>
        <begin position="137"/>
        <end position="158"/>
    </location>
</feature>
<keyword evidence="3 8" id="KW-1133">Transmembrane helix</keyword>
<feature type="transmembrane region" description="Helical" evidence="8">
    <location>
        <begin position="56"/>
        <end position="76"/>
    </location>
</feature>
<evidence type="ECO:0000259" key="9">
    <source>
        <dbReference type="PROSITE" id="PS50262"/>
    </source>
</evidence>
<protein>
    <recommendedName>
        <fullName evidence="9">G-protein coupled receptors family 1 profile domain-containing protein</fullName>
    </recommendedName>
</protein>
<feature type="transmembrane region" description="Helical" evidence="8">
    <location>
        <begin position="96"/>
        <end position="117"/>
    </location>
</feature>
<name>A0A814P4J1_ADIRI</name>
<evidence type="ECO:0000313" key="10">
    <source>
        <dbReference type="EMBL" id="CAF1098881.1"/>
    </source>
</evidence>
<dbReference type="Pfam" id="PF00001">
    <property type="entry name" value="7tm_1"/>
    <property type="match status" value="1"/>
</dbReference>
<keyword evidence="4" id="KW-0297">G-protein coupled receptor</keyword>
<evidence type="ECO:0000256" key="7">
    <source>
        <dbReference type="ARBA" id="ARBA00023224"/>
    </source>
</evidence>
<feature type="transmembrane region" description="Helical" evidence="8">
    <location>
        <begin position="286"/>
        <end position="310"/>
    </location>
</feature>
<sequence length="387" mass="44060">MNNSKSNEDFSTLILINRIVYHDYFLFLIIAGTCGNLLTAITLLRAKLRKYTTCQFMAVCTLLNIGVLLTNTMNMLLSVGYGIHFRSLFDLGWCRINVFIAQWIRGMASWFLVIVAFDRFRQSKIIRRTPVRDQHTVSHTIIITSLLLLITNLHYLLFTGEQVPLSNKTLFLACIFHKNSENSAQRFFASTNAWQELVTIIIVPCILTLILNIFIIKKSFLNPTNNEHLKSRSKSRTRRVTTMLLTSNIGFLAMVAPAQIFIALLFDPELGAETPSIHKSFMIKVAIFQCLINTYYAASFVFCFASSSIFRREIKKLLHKRYKPKHGINRGISGPLSSHEIRPFLLQTQISIANGSSNSRITEYALERTNPVRATQSTIEGDVPTEH</sequence>
<comment type="caution">
    <text evidence="10">The sequence shown here is derived from an EMBL/GenBank/DDBJ whole genome shotgun (WGS) entry which is preliminary data.</text>
</comment>
<evidence type="ECO:0000256" key="8">
    <source>
        <dbReference type="SAM" id="Phobius"/>
    </source>
</evidence>
<evidence type="ECO:0000256" key="2">
    <source>
        <dbReference type="ARBA" id="ARBA00022692"/>
    </source>
</evidence>
<dbReference type="PANTHER" id="PTHR24243">
    <property type="entry name" value="G-PROTEIN COUPLED RECEPTOR"/>
    <property type="match status" value="1"/>
</dbReference>
<dbReference type="GO" id="GO:0005886">
    <property type="term" value="C:plasma membrane"/>
    <property type="evidence" value="ECO:0007669"/>
    <property type="project" value="TreeGrafter"/>
</dbReference>
<evidence type="ECO:0000256" key="3">
    <source>
        <dbReference type="ARBA" id="ARBA00022989"/>
    </source>
</evidence>
<dbReference type="EMBL" id="CAJNOR010001212">
    <property type="protein sequence ID" value="CAF1098881.1"/>
    <property type="molecule type" value="Genomic_DNA"/>
</dbReference>